<evidence type="ECO:0008006" key="3">
    <source>
        <dbReference type="Google" id="ProtNLM"/>
    </source>
</evidence>
<dbReference type="Gene3D" id="2.180.10.10">
    <property type="entry name" value="RHS repeat-associated core"/>
    <property type="match status" value="1"/>
</dbReference>
<name>A0A4D7C815_9SPHN</name>
<dbReference type="AlphaFoldDB" id="A0A4D7C815"/>
<reference evidence="2" key="1">
    <citation type="submission" date="2019-04" db="EMBL/GenBank/DDBJ databases">
        <title>Complete genome sequence of Sphingomonas sp. W1-2-3.</title>
        <authorList>
            <person name="Im W.T."/>
        </authorList>
    </citation>
    <scope>NUCLEOTIDE SEQUENCE [LARGE SCALE GENOMIC DNA]</scope>
    <source>
        <strain evidence="2">W1-2-3</strain>
    </source>
</reference>
<dbReference type="KEGG" id="hgn:E6W36_15120"/>
<organism evidence="1 2">
    <name type="scientific">Hankyongella ginsenosidimutans</name>
    <dbReference type="NCBI Taxonomy" id="1763828"/>
    <lineage>
        <taxon>Bacteria</taxon>
        <taxon>Pseudomonadati</taxon>
        <taxon>Pseudomonadota</taxon>
        <taxon>Alphaproteobacteria</taxon>
        <taxon>Sphingomonadales</taxon>
        <taxon>Sphingomonadaceae</taxon>
        <taxon>Hankyongella</taxon>
    </lineage>
</organism>
<evidence type="ECO:0000313" key="1">
    <source>
        <dbReference type="EMBL" id="QCI80360.1"/>
    </source>
</evidence>
<keyword evidence="2" id="KW-1185">Reference proteome</keyword>
<sequence length="355" mass="35312">MQTTGALIADGLTGRYSGSSLIFASGSAAQASQSFDVQILMAAGGGTSASISATLADAATVVDWSALKPSLRPAGLSDAAWDHTFTNFVNSVGTTIGSLTTELARDAGVFHSFGITSDSGSALLAFELEQAGDFGSLAARSTSGSVGAGWTSIADLGLSVAADGSVTFKGAADLNGLFSLSVGGLATYTLSASVDRSVDLNGNILSGAASLPPVFFRQPDGSYSASGGYTLNKTATGFDLTRSDGTVLNFDSAGHVLSATSASGQHIDATVDATGKPLTFTASNGASLSLTRDAAGHVTQATDSDGGNIALSYSADGKQLTGTTGTAGNTAFAYTASGDLSTVDRGGTAHRQLHL</sequence>
<proteinExistence type="predicted"/>
<dbReference type="EMBL" id="CP039704">
    <property type="protein sequence ID" value="QCI80360.1"/>
    <property type="molecule type" value="Genomic_DNA"/>
</dbReference>
<protein>
    <recommendedName>
        <fullName evidence="3">RHS repeat protein</fullName>
    </recommendedName>
</protein>
<gene>
    <name evidence="1" type="ORF">E6W36_15120</name>
</gene>
<dbReference type="Proteomes" id="UP000298714">
    <property type="component" value="Chromosome"/>
</dbReference>
<dbReference type="RefSeq" id="WP_222873251.1">
    <property type="nucleotide sequence ID" value="NZ_CP039704.1"/>
</dbReference>
<evidence type="ECO:0000313" key="2">
    <source>
        <dbReference type="Proteomes" id="UP000298714"/>
    </source>
</evidence>
<accession>A0A4D7C815</accession>